<organism evidence="2">
    <name type="scientific">marine metagenome</name>
    <dbReference type="NCBI Taxonomy" id="408172"/>
    <lineage>
        <taxon>unclassified sequences</taxon>
        <taxon>metagenomes</taxon>
        <taxon>ecological metagenomes</taxon>
    </lineage>
</organism>
<feature type="transmembrane region" description="Helical" evidence="1">
    <location>
        <begin position="150"/>
        <end position="176"/>
    </location>
</feature>
<feature type="transmembrane region" description="Helical" evidence="1">
    <location>
        <begin position="80"/>
        <end position="98"/>
    </location>
</feature>
<dbReference type="AlphaFoldDB" id="A0A382I850"/>
<keyword evidence="1" id="KW-0812">Transmembrane</keyword>
<keyword evidence="1" id="KW-1133">Transmembrane helix</keyword>
<feature type="transmembrane region" description="Helical" evidence="1">
    <location>
        <begin position="7"/>
        <end position="28"/>
    </location>
</feature>
<accession>A0A382I850</accession>
<evidence type="ECO:0000256" key="1">
    <source>
        <dbReference type="SAM" id="Phobius"/>
    </source>
</evidence>
<name>A0A382I850_9ZZZZ</name>
<feature type="transmembrane region" description="Helical" evidence="1">
    <location>
        <begin position="110"/>
        <end position="129"/>
    </location>
</feature>
<evidence type="ECO:0000313" key="2">
    <source>
        <dbReference type="EMBL" id="SVB95472.1"/>
    </source>
</evidence>
<protein>
    <recommendedName>
        <fullName evidence="3">MotA/TolQ/ExbB proton channel domain-containing protein</fullName>
    </recommendedName>
</protein>
<dbReference type="EMBL" id="UINC01065617">
    <property type="protein sequence ID" value="SVB95472.1"/>
    <property type="molecule type" value="Genomic_DNA"/>
</dbReference>
<sequence>MNVPRIVGLLGVITTLMIGIGSNLSSMIDPGSLMLVVGGIVGMLLLGGHNVGGMVTAVFSSTADETVVRQAIEGYRMGRYYSMAAAAVALGIGSIIVLKELSDPGSLGPGLAIAILSTLYALLLGFVLFPGLQSGLENRLPESVPADDRFVPAALLTLVFCSVMTVAVFAVLTASFTTG</sequence>
<proteinExistence type="predicted"/>
<feature type="transmembrane region" description="Helical" evidence="1">
    <location>
        <begin position="34"/>
        <end position="59"/>
    </location>
</feature>
<gene>
    <name evidence="2" type="ORF">METZ01_LOCUS248326</name>
</gene>
<keyword evidence="1" id="KW-0472">Membrane</keyword>
<reference evidence="2" key="1">
    <citation type="submission" date="2018-05" db="EMBL/GenBank/DDBJ databases">
        <authorList>
            <person name="Lanie J.A."/>
            <person name="Ng W.-L."/>
            <person name="Kazmierczak K.M."/>
            <person name="Andrzejewski T.M."/>
            <person name="Davidsen T.M."/>
            <person name="Wayne K.J."/>
            <person name="Tettelin H."/>
            <person name="Glass J.I."/>
            <person name="Rusch D."/>
            <person name="Podicherti R."/>
            <person name="Tsui H.-C.T."/>
            <person name="Winkler M.E."/>
        </authorList>
    </citation>
    <scope>NUCLEOTIDE SEQUENCE</scope>
</reference>
<evidence type="ECO:0008006" key="3">
    <source>
        <dbReference type="Google" id="ProtNLM"/>
    </source>
</evidence>